<dbReference type="InterPro" id="IPR015915">
    <property type="entry name" value="Kelch-typ_b-propeller"/>
</dbReference>
<dbReference type="PANTHER" id="PTHR23244">
    <property type="entry name" value="KELCH REPEAT DOMAIN"/>
    <property type="match status" value="1"/>
</dbReference>
<dbReference type="GO" id="GO:0046580">
    <property type="term" value="P:negative regulation of Ras protein signal transduction"/>
    <property type="evidence" value="ECO:0007669"/>
    <property type="project" value="EnsemblFungi"/>
</dbReference>
<protein>
    <submittedName>
        <fullName evidence="1">Uncharacterized protein</fullName>
    </submittedName>
</protein>
<name>H2AZK1_KAZAF</name>
<dbReference type="EMBL" id="HE650829">
    <property type="protein sequence ID" value="CCF59801.1"/>
    <property type="molecule type" value="Genomic_DNA"/>
</dbReference>
<organism evidence="1 2">
    <name type="scientific">Kazachstania africana (strain ATCC 22294 / BCRC 22015 / CBS 2517 / CECT 1963 / NBRC 1671 / NRRL Y-8276)</name>
    <name type="common">Yeast</name>
    <name type="synonym">Kluyveromyces africanus</name>
    <dbReference type="NCBI Taxonomy" id="1071382"/>
    <lineage>
        <taxon>Eukaryota</taxon>
        <taxon>Fungi</taxon>
        <taxon>Dikarya</taxon>
        <taxon>Ascomycota</taxon>
        <taxon>Saccharomycotina</taxon>
        <taxon>Saccharomycetes</taxon>
        <taxon>Saccharomycetales</taxon>
        <taxon>Saccharomycetaceae</taxon>
        <taxon>Kazachstania</taxon>
    </lineage>
</organism>
<dbReference type="Proteomes" id="UP000005220">
    <property type="component" value="Chromosome 9"/>
</dbReference>
<dbReference type="RefSeq" id="XP_003958936.1">
    <property type="nucleotide sequence ID" value="XM_003958887.1"/>
</dbReference>
<dbReference type="GO" id="GO:0005886">
    <property type="term" value="C:plasma membrane"/>
    <property type="evidence" value="ECO:0007669"/>
    <property type="project" value="EnsemblFungi"/>
</dbReference>
<evidence type="ECO:0000313" key="1">
    <source>
        <dbReference type="EMBL" id="CCF59801.1"/>
    </source>
</evidence>
<dbReference type="OrthoDB" id="10251809at2759"/>
<dbReference type="AlphaFoldDB" id="H2AZK1"/>
<dbReference type="GO" id="GO:0001403">
    <property type="term" value="P:invasive growth in response to glucose limitation"/>
    <property type="evidence" value="ECO:0007669"/>
    <property type="project" value="EnsemblFungi"/>
</dbReference>
<dbReference type="STRING" id="1071382.H2AZK1"/>
<dbReference type="KEGG" id="kaf:KAFR_0I00200"/>
<dbReference type="GO" id="GO:0004862">
    <property type="term" value="F:cAMP-dependent protein kinase inhibitor activity"/>
    <property type="evidence" value="ECO:0007669"/>
    <property type="project" value="EnsemblFungi"/>
</dbReference>
<dbReference type="GO" id="GO:0007124">
    <property type="term" value="P:pseudohyphal growth"/>
    <property type="evidence" value="ECO:0007669"/>
    <property type="project" value="EnsemblFungi"/>
</dbReference>
<dbReference type="eggNOG" id="ENOG502QV98">
    <property type="taxonomic scope" value="Eukaryota"/>
</dbReference>
<dbReference type="GO" id="GO:0032794">
    <property type="term" value="F:GTPase activating protein binding"/>
    <property type="evidence" value="ECO:0007669"/>
    <property type="project" value="EnsemblFungi"/>
</dbReference>
<dbReference type="Gene3D" id="2.120.10.80">
    <property type="entry name" value="Kelch-type beta propeller"/>
    <property type="match status" value="2"/>
</dbReference>
<dbReference type="HOGENOM" id="CLU_015198_0_0_1"/>
<proteinExistence type="predicted"/>
<evidence type="ECO:0000313" key="2">
    <source>
        <dbReference type="Proteomes" id="UP000005220"/>
    </source>
</evidence>
<accession>H2AZK1</accession>
<reference evidence="1 2" key="1">
    <citation type="journal article" date="2011" name="Proc. Natl. Acad. Sci. U.S.A.">
        <title>Evolutionary erosion of yeast sex chromosomes by mating-type switching accidents.</title>
        <authorList>
            <person name="Gordon J.L."/>
            <person name="Armisen D."/>
            <person name="Proux-Wera E."/>
            <person name="Oheigeartaigh S.S."/>
            <person name="Byrne K.P."/>
            <person name="Wolfe K.H."/>
        </authorList>
    </citation>
    <scope>NUCLEOTIDE SEQUENCE [LARGE SCALE GENOMIC DNA]</scope>
    <source>
        <strain evidence="2">ATCC 22294 / BCRC 22015 / CBS 2517 / CECT 1963 / NBRC 1671 / NRRL Y-8276</strain>
    </source>
</reference>
<sequence>MSYNGIKVNNDKIPKVTSFTSYRNLIDGTATDGIPSSFTWNNYNNDGYVSGNKRLECKILPYCSNYFSIRELSNQENKVLNFKNPMQNFTFPNTSPPLSYSHDQNEFNTFNDQLANANLSKENEYLLKRYYENQKPSTFANLRRNSVLSSSDSSKLQNEKLVAISIVKEFITNPKLPNSMLSQICAIKPDMITTHAASSFFKYEEKLATINVHDWNVFDRQTLWVPSVREDLRYLLLDQIRLKREGDSSKPVNKEDPCDIISSKPIEKTAPLFIDGEKYIPEEYDSYLGSSLISSTFSEFKMPALVYHTAIELNGHIYVLGGLLPSYRYDEEAPNLDDFIVDGINNLPPPLLSSVINNPAMLSNPCLFDIYAFSSRVTKPDISGNLPPPLLCAKASKLTDRYLFFYGGFEVKVETKFDELINKYIIKKRIMVNSNGFVLDTMTFKFTKIDVLVQKGMPSKFTNDYHVKQTDTAFDLTPRFGHLQVSFNKDVDESQSNNGRNSTTVTIIIFGGYRQTTNNRFVAMNDTWKIDIPIISRNKRGYCEFGKTATAAKLIVDEEDQLLPSERAFFGYCLYNNYPCTNFSIYEKQLLDDLKQNFEFNGAYDSDLDFDPETFMNKEDLENIRRIGVNTNEKRGGKNRTDVPKTIIIHGGSNNFDVFGDLWWFDLESLTWNKLDISAKINGTLQPVELKLVGHTMVNIGHVAIFSGGLLEEDIEELYFGRKNTIERDNQISLSLHFLNTIDLHNLRLLEKK</sequence>
<keyword evidence="2" id="KW-1185">Reference proteome</keyword>
<dbReference type="PANTHER" id="PTHR23244:SF471">
    <property type="entry name" value="GUANINE NUCLEOTIDE-BINDING PROTEIN SUBUNIT BETA 1-RELATED"/>
    <property type="match status" value="1"/>
</dbReference>
<dbReference type="SUPFAM" id="SSF117281">
    <property type="entry name" value="Kelch motif"/>
    <property type="match status" value="1"/>
</dbReference>
<dbReference type="GO" id="GO:0010255">
    <property type="term" value="P:glucose mediated signaling pathway"/>
    <property type="evidence" value="ECO:0007669"/>
    <property type="project" value="EnsemblFungi"/>
</dbReference>
<dbReference type="GeneID" id="13883438"/>
<gene>
    <name evidence="1" type="primary">KAFR0I00200</name>
    <name evidence="1" type="ORF">KAFR_0I00200</name>
</gene>
<dbReference type="InParanoid" id="H2AZK1"/>